<dbReference type="InterPro" id="IPR036249">
    <property type="entry name" value="Thioredoxin-like_sf"/>
</dbReference>
<organism evidence="3 4">
    <name type="scientific">Mucilaginibacter limnophilus</name>
    <dbReference type="NCBI Taxonomy" id="1932778"/>
    <lineage>
        <taxon>Bacteria</taxon>
        <taxon>Pseudomonadati</taxon>
        <taxon>Bacteroidota</taxon>
        <taxon>Sphingobacteriia</taxon>
        <taxon>Sphingobacteriales</taxon>
        <taxon>Sphingobacteriaceae</taxon>
        <taxon>Mucilaginibacter</taxon>
    </lineage>
</organism>
<dbReference type="Pfam" id="PF08534">
    <property type="entry name" value="Redoxin"/>
    <property type="match status" value="1"/>
</dbReference>
<reference evidence="3 4" key="1">
    <citation type="submission" date="2019-01" db="EMBL/GenBank/DDBJ databases">
        <authorList>
            <person name="Chen W.-M."/>
        </authorList>
    </citation>
    <scope>NUCLEOTIDE SEQUENCE [LARGE SCALE GENOMIC DNA]</scope>
    <source>
        <strain evidence="3 4">YBJ-36</strain>
    </source>
</reference>
<dbReference type="InterPro" id="IPR050553">
    <property type="entry name" value="Thioredoxin_ResA/DsbE_sf"/>
</dbReference>
<comment type="caution">
    <text evidence="3">The sequence shown here is derived from an EMBL/GenBank/DDBJ whole genome shotgun (WGS) entry which is preliminary data.</text>
</comment>
<dbReference type="OrthoDB" id="793244at2"/>
<gene>
    <name evidence="3" type="ORF">EOD41_16960</name>
</gene>
<feature type="domain" description="Thioredoxin" evidence="2">
    <location>
        <begin position="11"/>
        <end position="179"/>
    </location>
</feature>
<dbReference type="RefSeq" id="WP_127707112.1">
    <property type="nucleotide sequence ID" value="NZ_SACK01000008.1"/>
</dbReference>
<dbReference type="InterPro" id="IPR013766">
    <property type="entry name" value="Thioredoxin_domain"/>
</dbReference>
<feature type="chain" id="PRO_5019516144" evidence="1">
    <location>
        <begin position="23"/>
        <end position="186"/>
    </location>
</feature>
<dbReference type="Gene3D" id="3.40.30.10">
    <property type="entry name" value="Glutaredoxin"/>
    <property type="match status" value="1"/>
</dbReference>
<dbReference type="GO" id="GO:0016491">
    <property type="term" value="F:oxidoreductase activity"/>
    <property type="evidence" value="ECO:0007669"/>
    <property type="project" value="InterPro"/>
</dbReference>
<sequence length="186" mass="21029">MKKITINIVLALLCLNFPAAQAQPTKTSGKLTVGDQFPVTAIKDIINTKTTAIDLNKQAKDLVILNFWTTWCSSCIKNFPKEEALQQQFKDRMQLYLVNGNDGDFKRGVQIVLDRYKENYGKRLNIPVVYPGDYITNLFRYTSYPHCVWLNKQGKIIGITDGEALTAANIEKALRGDPFNLPIKTD</sequence>
<evidence type="ECO:0000313" key="3">
    <source>
        <dbReference type="EMBL" id="RVT98478.1"/>
    </source>
</evidence>
<evidence type="ECO:0000256" key="1">
    <source>
        <dbReference type="SAM" id="SignalP"/>
    </source>
</evidence>
<dbReference type="CDD" id="cd02966">
    <property type="entry name" value="TlpA_like_family"/>
    <property type="match status" value="1"/>
</dbReference>
<dbReference type="InterPro" id="IPR013740">
    <property type="entry name" value="Redoxin"/>
</dbReference>
<dbReference type="AlphaFoldDB" id="A0A437MLF0"/>
<name>A0A437MLF0_9SPHI</name>
<proteinExistence type="predicted"/>
<keyword evidence="4" id="KW-1185">Reference proteome</keyword>
<dbReference type="PROSITE" id="PS51352">
    <property type="entry name" value="THIOREDOXIN_2"/>
    <property type="match status" value="1"/>
</dbReference>
<feature type="signal peptide" evidence="1">
    <location>
        <begin position="1"/>
        <end position="22"/>
    </location>
</feature>
<evidence type="ECO:0000259" key="2">
    <source>
        <dbReference type="PROSITE" id="PS51352"/>
    </source>
</evidence>
<dbReference type="PANTHER" id="PTHR42852">
    <property type="entry name" value="THIOL:DISULFIDE INTERCHANGE PROTEIN DSBE"/>
    <property type="match status" value="1"/>
</dbReference>
<keyword evidence="1" id="KW-0732">Signal</keyword>
<evidence type="ECO:0000313" key="4">
    <source>
        <dbReference type="Proteomes" id="UP000282759"/>
    </source>
</evidence>
<accession>A0A437MLF0</accession>
<protein>
    <submittedName>
        <fullName evidence="3">TlpA family protein disulfide reductase</fullName>
    </submittedName>
</protein>
<dbReference type="PANTHER" id="PTHR42852:SF13">
    <property type="entry name" value="PROTEIN DIPZ"/>
    <property type="match status" value="1"/>
</dbReference>
<dbReference type="Proteomes" id="UP000282759">
    <property type="component" value="Unassembled WGS sequence"/>
</dbReference>
<dbReference type="EMBL" id="SACK01000008">
    <property type="protein sequence ID" value="RVT98478.1"/>
    <property type="molecule type" value="Genomic_DNA"/>
</dbReference>
<dbReference type="SUPFAM" id="SSF52833">
    <property type="entry name" value="Thioredoxin-like"/>
    <property type="match status" value="1"/>
</dbReference>